<dbReference type="PROSITE" id="PS50977">
    <property type="entry name" value="HTH_TETR_2"/>
    <property type="match status" value="1"/>
</dbReference>
<feature type="domain" description="HTH tetR-type" evidence="3">
    <location>
        <begin position="20"/>
        <end position="80"/>
    </location>
</feature>
<dbReference type="Pfam" id="PF13972">
    <property type="entry name" value="TetR"/>
    <property type="match status" value="1"/>
</dbReference>
<protein>
    <submittedName>
        <fullName evidence="4">Transcriptional regulator, TetR family</fullName>
    </submittedName>
</protein>
<dbReference type="Proteomes" id="UP000199290">
    <property type="component" value="Unassembled WGS sequence"/>
</dbReference>
<evidence type="ECO:0000313" key="5">
    <source>
        <dbReference type="Proteomes" id="UP000199290"/>
    </source>
</evidence>
<dbReference type="AlphaFoldDB" id="A0A1I6GBM5"/>
<dbReference type="Gene3D" id="1.10.357.10">
    <property type="entry name" value="Tetracycline Repressor, domain 2"/>
    <property type="match status" value="1"/>
</dbReference>
<dbReference type="Pfam" id="PF00440">
    <property type="entry name" value="TetR_N"/>
    <property type="match status" value="1"/>
</dbReference>
<gene>
    <name evidence="4" type="ORF">SAMN04488073_0402</name>
</gene>
<dbReference type="EMBL" id="FOYV01000001">
    <property type="protein sequence ID" value="SFR39579.1"/>
    <property type="molecule type" value="Genomic_DNA"/>
</dbReference>
<sequence>MSCLGELRALNTARRDMKKLKTRDRILQTSLALFNSVGEPNVTTLLISDELDISPGNLYYHFKSKGDIVEELFDEYEREMMDLLGVPEDADVTLDQQGFFLHLLFETVARYRFLYQDLVNVLARYDQLRVRFKRIQKKKALAFRIICDSFRRQGMMSIEPEELDSLCEQLTLTACYWSAFDTLSHLDDRESVNPGRGVYQMMHLVLPYLAPEQREEARMMSRDYL</sequence>
<evidence type="ECO:0000259" key="3">
    <source>
        <dbReference type="PROSITE" id="PS50977"/>
    </source>
</evidence>
<dbReference type="PRINTS" id="PR00455">
    <property type="entry name" value="HTHTETR"/>
</dbReference>
<keyword evidence="5" id="KW-1185">Reference proteome</keyword>
<dbReference type="InterPro" id="IPR001647">
    <property type="entry name" value="HTH_TetR"/>
</dbReference>
<accession>A0A1I6GBM5</accession>
<evidence type="ECO:0000256" key="1">
    <source>
        <dbReference type="ARBA" id="ARBA00023125"/>
    </source>
</evidence>
<keyword evidence="1 2" id="KW-0238">DNA-binding</keyword>
<evidence type="ECO:0000313" key="4">
    <source>
        <dbReference type="EMBL" id="SFR39579.1"/>
    </source>
</evidence>
<feature type="DNA-binding region" description="H-T-H motif" evidence="2">
    <location>
        <begin position="43"/>
        <end position="62"/>
    </location>
</feature>
<organism evidence="4 5">
    <name type="scientific">Marinobacter gudaonensis</name>
    <dbReference type="NCBI Taxonomy" id="375760"/>
    <lineage>
        <taxon>Bacteria</taxon>
        <taxon>Pseudomonadati</taxon>
        <taxon>Pseudomonadota</taxon>
        <taxon>Gammaproteobacteria</taxon>
        <taxon>Pseudomonadales</taxon>
        <taxon>Marinobacteraceae</taxon>
        <taxon>Marinobacter</taxon>
    </lineage>
</organism>
<dbReference type="InterPro" id="IPR025722">
    <property type="entry name" value="TetR"/>
</dbReference>
<dbReference type="PANTHER" id="PTHR43479">
    <property type="entry name" value="ACREF/ENVCD OPERON REPRESSOR-RELATED"/>
    <property type="match status" value="1"/>
</dbReference>
<reference evidence="5" key="1">
    <citation type="submission" date="2016-10" db="EMBL/GenBank/DDBJ databases">
        <authorList>
            <person name="Varghese N."/>
            <person name="Submissions S."/>
        </authorList>
    </citation>
    <scope>NUCLEOTIDE SEQUENCE [LARGE SCALE GENOMIC DNA]</scope>
    <source>
        <strain evidence="5">CGMCC 1.6294</strain>
    </source>
</reference>
<dbReference type="InterPro" id="IPR050624">
    <property type="entry name" value="HTH-type_Tx_Regulator"/>
</dbReference>
<dbReference type="PANTHER" id="PTHR43479:SF12">
    <property type="entry name" value="TRANSCRIPTIONAL REGULATORY PROTEIN"/>
    <property type="match status" value="1"/>
</dbReference>
<dbReference type="SUPFAM" id="SSF46689">
    <property type="entry name" value="Homeodomain-like"/>
    <property type="match status" value="1"/>
</dbReference>
<dbReference type="STRING" id="375760.SAMN04488073_0402"/>
<proteinExistence type="predicted"/>
<evidence type="ECO:0000256" key="2">
    <source>
        <dbReference type="PROSITE-ProRule" id="PRU00335"/>
    </source>
</evidence>
<name>A0A1I6GBM5_9GAMM</name>
<dbReference type="InterPro" id="IPR009057">
    <property type="entry name" value="Homeodomain-like_sf"/>
</dbReference>
<dbReference type="GO" id="GO:0003677">
    <property type="term" value="F:DNA binding"/>
    <property type="evidence" value="ECO:0007669"/>
    <property type="project" value="UniProtKB-UniRule"/>
</dbReference>